<dbReference type="PANTHER" id="PTHR43858:SF1">
    <property type="entry name" value="ABC TRANSPORTER-RELATED PROTEIN"/>
    <property type="match status" value="1"/>
</dbReference>
<reference evidence="4 5" key="1">
    <citation type="submission" date="2018-06" db="EMBL/GenBank/DDBJ databases">
        <authorList>
            <consortium name="Pathogen Informatics"/>
            <person name="Doyle S."/>
        </authorList>
    </citation>
    <scope>NUCLEOTIDE SEQUENCE [LARGE SCALE GENOMIC DNA]</scope>
    <source>
        <strain evidence="4 5">NCTC8502</strain>
    </source>
</reference>
<dbReference type="PANTHER" id="PTHR43858">
    <property type="entry name" value="ENERGY-DEPENDENT TRANSLATIONAL THROTTLE PROTEIN ETTA"/>
    <property type="match status" value="1"/>
</dbReference>
<sequence length="77" mass="9194">MDLDRGQLQSYLGNYDLYLTTKEENLRVEALQNELFDKRLAQEEVWIRQGIKARRTRNEGRVRALKAMREERANAVR</sequence>
<dbReference type="GO" id="GO:0005524">
    <property type="term" value="F:ATP binding"/>
    <property type="evidence" value="ECO:0007669"/>
    <property type="project" value="UniProtKB-KW"/>
</dbReference>
<evidence type="ECO:0000313" key="5">
    <source>
        <dbReference type="Proteomes" id="UP000249400"/>
    </source>
</evidence>
<keyword evidence="5" id="KW-1185">Reference proteome</keyword>
<keyword evidence="2 4" id="KW-0067">ATP-binding</keyword>
<proteinExistence type="predicted"/>
<evidence type="ECO:0000256" key="2">
    <source>
        <dbReference type="ARBA" id="ARBA00022840"/>
    </source>
</evidence>
<organism evidence="4 5">
    <name type="scientific">Haemophilus aegyptius</name>
    <dbReference type="NCBI Taxonomy" id="197575"/>
    <lineage>
        <taxon>Bacteria</taxon>
        <taxon>Pseudomonadati</taxon>
        <taxon>Pseudomonadota</taxon>
        <taxon>Gammaproteobacteria</taxon>
        <taxon>Pasteurellales</taxon>
        <taxon>Pasteurellaceae</taxon>
        <taxon>Haemophilus</taxon>
    </lineage>
</organism>
<gene>
    <name evidence="4" type="primary">uupA2</name>
    <name evidence="4" type="ORF">NCTC8502_01554</name>
</gene>
<keyword evidence="1" id="KW-0547">Nucleotide-binding</keyword>
<dbReference type="InterPro" id="IPR032781">
    <property type="entry name" value="ABC_tran_Xtn"/>
</dbReference>
<accession>A0ABY1VV31</accession>
<dbReference type="InterPro" id="IPR022374">
    <property type="entry name" value="EttA"/>
</dbReference>
<evidence type="ECO:0000313" key="4">
    <source>
        <dbReference type="EMBL" id="SQH37848.1"/>
    </source>
</evidence>
<protein>
    <submittedName>
        <fullName evidence="4">ABC transporter ATP-binding protein</fullName>
    </submittedName>
</protein>
<dbReference type="EMBL" id="LS483429">
    <property type="protein sequence ID" value="SQH37848.1"/>
    <property type="molecule type" value="Genomic_DNA"/>
</dbReference>
<evidence type="ECO:0000259" key="3">
    <source>
        <dbReference type="Pfam" id="PF12848"/>
    </source>
</evidence>
<evidence type="ECO:0000256" key="1">
    <source>
        <dbReference type="ARBA" id="ARBA00022741"/>
    </source>
</evidence>
<dbReference type="Pfam" id="PF12848">
    <property type="entry name" value="ABC_tran_Xtn"/>
    <property type="match status" value="1"/>
</dbReference>
<dbReference type="Proteomes" id="UP000249400">
    <property type="component" value="Chromosome 1"/>
</dbReference>
<feature type="domain" description="ABC-transporter extension" evidence="3">
    <location>
        <begin position="2"/>
        <end position="70"/>
    </location>
</feature>
<name>A0ABY1VV31_HAEAE</name>